<gene>
    <name evidence="1" type="ORF">MRB53_015443</name>
</gene>
<dbReference type="Proteomes" id="UP001234297">
    <property type="component" value="Chromosome 4"/>
</dbReference>
<organism evidence="1 2">
    <name type="scientific">Persea americana</name>
    <name type="common">Avocado</name>
    <dbReference type="NCBI Taxonomy" id="3435"/>
    <lineage>
        <taxon>Eukaryota</taxon>
        <taxon>Viridiplantae</taxon>
        <taxon>Streptophyta</taxon>
        <taxon>Embryophyta</taxon>
        <taxon>Tracheophyta</taxon>
        <taxon>Spermatophyta</taxon>
        <taxon>Magnoliopsida</taxon>
        <taxon>Magnoliidae</taxon>
        <taxon>Laurales</taxon>
        <taxon>Lauraceae</taxon>
        <taxon>Persea</taxon>
    </lineage>
</organism>
<evidence type="ECO:0000313" key="2">
    <source>
        <dbReference type="Proteomes" id="UP001234297"/>
    </source>
</evidence>
<evidence type="ECO:0000313" key="1">
    <source>
        <dbReference type="EMBL" id="KAJ8619257.1"/>
    </source>
</evidence>
<sequence length="86" mass="9583">MKERWKSIAIPILVVVLFTFSFGDGVTAQSCSAKTDAEQGICFDLYDMDHGCKPTPCHDLCVANYPTLDDSCCFDANTCRCIYICR</sequence>
<accession>A0ACC2KDN9</accession>
<comment type="caution">
    <text evidence="1">The sequence shown here is derived from an EMBL/GenBank/DDBJ whole genome shotgun (WGS) entry which is preliminary data.</text>
</comment>
<proteinExistence type="predicted"/>
<reference evidence="1 2" key="1">
    <citation type="journal article" date="2022" name="Hortic Res">
        <title>A haplotype resolved chromosomal level avocado genome allows analysis of novel avocado genes.</title>
        <authorList>
            <person name="Nath O."/>
            <person name="Fletcher S.J."/>
            <person name="Hayward A."/>
            <person name="Shaw L.M."/>
            <person name="Masouleh A.K."/>
            <person name="Furtado A."/>
            <person name="Henry R.J."/>
            <person name="Mitter N."/>
        </authorList>
    </citation>
    <scope>NUCLEOTIDE SEQUENCE [LARGE SCALE GENOMIC DNA]</scope>
    <source>
        <strain evidence="2">cv. Hass</strain>
    </source>
</reference>
<keyword evidence="2" id="KW-1185">Reference proteome</keyword>
<name>A0ACC2KDN9_PERAE</name>
<dbReference type="EMBL" id="CM056812">
    <property type="protein sequence ID" value="KAJ8619257.1"/>
    <property type="molecule type" value="Genomic_DNA"/>
</dbReference>
<protein>
    <submittedName>
        <fullName evidence="1">Uncharacterized protein</fullName>
    </submittedName>
</protein>